<keyword evidence="7" id="KW-0812">Transmembrane</keyword>
<proteinExistence type="inferred from homology"/>
<accession>A0A0N5CJY5</accession>
<evidence type="ECO:0000256" key="7">
    <source>
        <dbReference type="SAM" id="Phobius"/>
    </source>
</evidence>
<dbReference type="InterPro" id="IPR035437">
    <property type="entry name" value="SNase_OB-fold_sf"/>
</dbReference>
<dbReference type="InterPro" id="IPR001107">
    <property type="entry name" value="Band_7"/>
</dbReference>
<evidence type="ECO:0000256" key="6">
    <source>
        <dbReference type="ARBA" id="ARBA00062420"/>
    </source>
</evidence>
<feature type="domain" description="Band 7" evidence="8">
    <location>
        <begin position="304"/>
        <end position="465"/>
    </location>
</feature>
<dbReference type="FunFam" id="3.30.479.30:FF:000001">
    <property type="entry name" value="Prohibitin 2"/>
    <property type="match status" value="1"/>
</dbReference>
<dbReference type="SMART" id="SM00244">
    <property type="entry name" value="PHB"/>
    <property type="match status" value="1"/>
</dbReference>
<keyword evidence="7" id="KW-1133">Transmembrane helix</keyword>
<dbReference type="GO" id="GO:0005743">
    <property type="term" value="C:mitochondrial inner membrane"/>
    <property type="evidence" value="ECO:0007669"/>
    <property type="project" value="UniProtKB-SubCell"/>
</dbReference>
<evidence type="ECO:0000256" key="3">
    <source>
        <dbReference type="ARBA" id="ARBA00022792"/>
    </source>
</evidence>
<dbReference type="GO" id="GO:0006979">
    <property type="term" value="P:response to oxidative stress"/>
    <property type="evidence" value="ECO:0007669"/>
    <property type="project" value="UniProtKB-ARBA"/>
</dbReference>
<evidence type="ECO:0000256" key="5">
    <source>
        <dbReference type="ARBA" id="ARBA00023136"/>
    </source>
</evidence>
<keyword evidence="4" id="KW-0496">Mitochondrion</keyword>
<dbReference type="OMA" id="GERIMVH"/>
<evidence type="ECO:0000256" key="4">
    <source>
        <dbReference type="ARBA" id="ARBA00023128"/>
    </source>
</evidence>
<keyword evidence="3" id="KW-0999">Mitochondrion inner membrane</keyword>
<dbReference type="SUPFAM" id="SSF117892">
    <property type="entry name" value="Band 7/SPFH domain"/>
    <property type="match status" value="1"/>
</dbReference>
<dbReference type="Proteomes" id="UP000276776">
    <property type="component" value="Unassembled WGS sequence"/>
</dbReference>
<dbReference type="OrthoDB" id="275637at2759"/>
<evidence type="ECO:0000313" key="9">
    <source>
        <dbReference type="EMBL" id="VDM95294.1"/>
    </source>
</evidence>
<dbReference type="GO" id="GO:0043051">
    <property type="term" value="P:regulation of nematode pharyngeal pumping"/>
    <property type="evidence" value="ECO:0007669"/>
    <property type="project" value="UniProtKB-ARBA"/>
</dbReference>
<keyword evidence="10" id="KW-1185">Reference proteome</keyword>
<name>A0A0N5CJY5_THECL</name>
<evidence type="ECO:0000256" key="2">
    <source>
        <dbReference type="ARBA" id="ARBA00009658"/>
    </source>
</evidence>
<evidence type="ECO:0000256" key="1">
    <source>
        <dbReference type="ARBA" id="ARBA00004273"/>
    </source>
</evidence>
<dbReference type="GO" id="GO:0008406">
    <property type="term" value="P:gonad development"/>
    <property type="evidence" value="ECO:0007669"/>
    <property type="project" value="UniProtKB-ARBA"/>
</dbReference>
<dbReference type="GO" id="GO:0002082">
    <property type="term" value="P:regulation of oxidative phosphorylation"/>
    <property type="evidence" value="ECO:0007669"/>
    <property type="project" value="UniProtKB-ARBA"/>
</dbReference>
<dbReference type="AlphaFoldDB" id="A0A0N5CJY5"/>
<dbReference type="GO" id="GO:0007005">
    <property type="term" value="P:mitochondrion organization"/>
    <property type="evidence" value="ECO:0007669"/>
    <property type="project" value="TreeGrafter"/>
</dbReference>
<gene>
    <name evidence="9" type="ORF">TCLT_LOCUS359</name>
</gene>
<dbReference type="PANTHER" id="PTHR23222:SF1">
    <property type="entry name" value="PROHIBITIN-2"/>
    <property type="match status" value="1"/>
</dbReference>
<dbReference type="GO" id="GO:0030421">
    <property type="term" value="P:defecation"/>
    <property type="evidence" value="ECO:0007669"/>
    <property type="project" value="UniProtKB-ARBA"/>
</dbReference>
<dbReference type="CDD" id="cd03401">
    <property type="entry name" value="SPFH_prohibitin"/>
    <property type="match status" value="1"/>
</dbReference>
<dbReference type="GO" id="GO:0048477">
    <property type="term" value="P:oogenesis"/>
    <property type="evidence" value="ECO:0007669"/>
    <property type="project" value="UniProtKB-ARBA"/>
</dbReference>
<dbReference type="Pfam" id="PF01145">
    <property type="entry name" value="Band_7"/>
    <property type="match status" value="1"/>
</dbReference>
<dbReference type="Gene3D" id="3.30.479.30">
    <property type="entry name" value="Band 7 domain"/>
    <property type="match status" value="1"/>
</dbReference>
<dbReference type="InterPro" id="IPR036013">
    <property type="entry name" value="Band_7/SPFH_dom_sf"/>
</dbReference>
<dbReference type="STRING" id="103827.A0A0N5CJY5"/>
<reference evidence="9 10" key="2">
    <citation type="submission" date="2018-11" db="EMBL/GenBank/DDBJ databases">
        <authorList>
            <consortium name="Pathogen Informatics"/>
        </authorList>
    </citation>
    <scope>NUCLEOTIDE SEQUENCE [LARGE SCALE GENOMIC DNA]</scope>
</reference>
<dbReference type="GO" id="GO:0009792">
    <property type="term" value="P:embryo development ending in birth or egg hatching"/>
    <property type="evidence" value="ECO:0007669"/>
    <property type="project" value="UniProtKB-ARBA"/>
</dbReference>
<dbReference type="InterPro" id="IPR000163">
    <property type="entry name" value="Prohibitin"/>
</dbReference>
<dbReference type="PANTHER" id="PTHR23222">
    <property type="entry name" value="PROHIBITIN"/>
    <property type="match status" value="1"/>
</dbReference>
<evidence type="ECO:0000313" key="11">
    <source>
        <dbReference type="WBParaSite" id="TCLT_0000035801-mRNA-1"/>
    </source>
</evidence>
<evidence type="ECO:0000313" key="10">
    <source>
        <dbReference type="Proteomes" id="UP000276776"/>
    </source>
</evidence>
<comment type="similarity">
    <text evidence="2">Belongs to the prohibitin family.</text>
</comment>
<protein>
    <submittedName>
        <fullName evidence="11">PHB domain-containing protein</fullName>
    </submittedName>
</protein>
<evidence type="ECO:0000259" key="8">
    <source>
        <dbReference type="SMART" id="SM00244"/>
    </source>
</evidence>
<organism evidence="11">
    <name type="scientific">Thelazia callipaeda</name>
    <name type="common">Oriental eyeworm</name>
    <name type="synonym">Parasitic nematode</name>
    <dbReference type="NCBI Taxonomy" id="103827"/>
    <lineage>
        <taxon>Eukaryota</taxon>
        <taxon>Metazoa</taxon>
        <taxon>Ecdysozoa</taxon>
        <taxon>Nematoda</taxon>
        <taxon>Chromadorea</taxon>
        <taxon>Rhabditida</taxon>
        <taxon>Spirurina</taxon>
        <taxon>Spiruromorpha</taxon>
        <taxon>Thelazioidea</taxon>
        <taxon>Thelaziidae</taxon>
        <taxon>Thelazia</taxon>
    </lineage>
</organism>
<dbReference type="GO" id="GO:0007283">
    <property type="term" value="P:spermatogenesis"/>
    <property type="evidence" value="ECO:0007669"/>
    <property type="project" value="UniProtKB-ARBA"/>
</dbReference>
<dbReference type="EMBL" id="UYYF01000023">
    <property type="protein sequence ID" value="VDM95294.1"/>
    <property type="molecule type" value="Genomic_DNA"/>
</dbReference>
<dbReference type="GO" id="GO:0040018">
    <property type="term" value="P:positive regulation of multicellular organism growth"/>
    <property type="evidence" value="ECO:0007669"/>
    <property type="project" value="UniProtKB-ARBA"/>
</dbReference>
<keyword evidence="5 7" id="KW-0472">Membrane</keyword>
<comment type="subunit">
    <text evidence="6">High molecular weight complex that consist of phb-1 and phb-2.</text>
</comment>
<dbReference type="WBParaSite" id="TCLT_0000035801-mRNA-1">
    <property type="protein sequence ID" value="TCLT_0000035801-mRNA-1"/>
    <property type="gene ID" value="TCLT_0000035801"/>
</dbReference>
<reference evidence="11" key="1">
    <citation type="submission" date="2017-02" db="UniProtKB">
        <authorList>
            <consortium name="WormBaseParasite"/>
        </authorList>
    </citation>
    <scope>IDENTIFICATION</scope>
</reference>
<dbReference type="PRINTS" id="PR00679">
    <property type="entry name" value="PROHIBITIN"/>
</dbReference>
<dbReference type="SUPFAM" id="SSF50199">
    <property type="entry name" value="Staphylococcal nuclease"/>
    <property type="match status" value="1"/>
</dbReference>
<comment type="subcellular location">
    <subcellularLocation>
        <location evidence="1">Mitochondrion inner membrane</location>
    </subcellularLocation>
</comment>
<sequence length="563" mass="63334">MHDIVCEKIEDHRYATLIKGAVWGGGLLGIILFARKTRMFARYERVVDIPLDVYEKGIPLKGIVRSVHSNGYMKVEHIPTFMVPSVLSKKRFQPGLLDVRLAGLDVTSAGFEYLTRNLRLRSREIFFSAIKPTENKQCVDAEIYLQKKKFLQTNLNVDLVRRGFARVTSLTNVEHMDTLKTNASYSRLVSKLIMSEKIAERRGLGLWACDTWAETVFSYPAAFKQIVLSTAVIRFLVLTVVVGKKLITEGSHLSKQAFRFTVALNRYLHIIVQQLFEKLLIDVGPKGLVLVAGAVVAGIGIKESLFSVDAGHRAIMFNRIGGVGDAVYKEGLHFRFPWFQYPIVYDIRARPNQIRSPTGSKDLQMVNIGLRVLSRPDPSSLPKIYRMLGQNWEERILPSICNEVLKSVVAKFNASQLITQRQQVSLLVRKGLIERALDFNIILDDVAITELAFSPQYSAAVEAKQVAAQEAQRASFLVERAKQQRQEKIVQAEGEAQSAKLIGEAMKQDPGFLKLRKIRAAQKISKTISESANNRVYLPSGGLMLNIADEDYLCVEGKNKLKR</sequence>
<feature type="transmembrane region" description="Helical" evidence="7">
    <location>
        <begin position="14"/>
        <end position="34"/>
    </location>
</feature>